<evidence type="ECO:0000313" key="3">
    <source>
        <dbReference type="Proteomes" id="UP001358586"/>
    </source>
</evidence>
<feature type="compositionally biased region" description="Polar residues" evidence="1">
    <location>
        <begin position="681"/>
        <end position="696"/>
    </location>
</feature>
<feature type="compositionally biased region" description="Polar residues" evidence="1">
    <location>
        <begin position="788"/>
        <end position="798"/>
    </location>
</feature>
<feature type="compositionally biased region" description="Polar residues" evidence="1">
    <location>
        <begin position="536"/>
        <end position="546"/>
    </location>
</feature>
<evidence type="ECO:0000256" key="1">
    <source>
        <dbReference type="SAM" id="MobiDB-lite"/>
    </source>
</evidence>
<sequence>MYSSPILICTAISIRFYWKTKRPEVQMVQKKDSEERSSADINRSKVPSLRPQKSVRRNARKEVLQWDRNDSPDSNLLFGSGINDILSGKSNLLEENSRSLNVKGNSNVEHGESSSQNEKRNDQALNDPKSLLDNETLKPHSVSGDSFGGQLGKSPDGGGGGGGGGEVEKERLEKRKDVKEIKVRDRDKAVEWTKDDEKHLMDLGLTEAERNRRLESLIAKRRARKMFKMAIEKSLMDKGIVPHNHIAPILIVKNNILGFSNHANEEVLQMPGSAPSILLPTQNPFDLPYDPFEEKPNLTGDSFQQEFMAVNQRDTLFCRHESFHHGPLFTFETTQDSINDPFNPYYSAEKRLVRGPEVDRFRKAPDDEGGHHQNNSRGFGSDIDLIELEESINNDTINSLEEKSEKITESANDKTEIGETNENPHDLSGSEIRVEIDSTKNNDSCYSASSSDDSESGLDQTAKPLSLCTNQVRKAFNLSIPPKGKTVTKLPFDSSPSPRRTEFNLFYNTYRRQSHTRNCSIASDLQVEVSEVGSITLSTDGTSSPVEGSVTYDGDVERDINSDNEELWGGSFNLSKEANREKLRELDDIIEEDSVEVKVSGLNKKPEEPIASISPSELEKASNVSDKLSPENPGKPVQLTGKSVVHSPSKSCFQKPEQFIDPQQKPTEENIICNAKPITQEDANTLESKSSETKANGAQALNEPAALGEMGKPDDAINLDSSGYKHGNKETSYEYKRTAESEKKMEESRPSKYIEEGTCKATKHGTGDAPSSVQSKDQPSKHFEEDAQNLTEYNTRNAPNAVQSIDELESIPASGVNQNILEDNVSGMEQRLGGSIAVAPNRRLELQQTYLSSGASPRSVLPQNILADQIPVSDIEQRRQTDWPGSVTEDIVRENSADNQPHENSTFNMPQSTQRLAENSIQDSSSNCGPATSEEPSCVTKKRTDGSTAHNMNELVFEGTQGNDGSSLKSSKDESKTSTSSEDTEELSKTSGESNLDSIEHPGGSEKLIEHNTRTDSSKPKEGNAKTDDPKTMVREKSAAEVDRVCNVKDSLTNKVTNIESLNPVLDGEGEHQILSRQKAVVEPSKTCGATSAGSDKDSKHESTTLTKSEANAGLSTSKGESNSSNNIKNGGDTQNLSGQERHSDASQSREDDLNKAISESISGVDNTATTGISIDHKIATEASKPKEPEVKAVNTKENDSNEVAK</sequence>
<feature type="compositionally biased region" description="Polar residues" evidence="1">
    <location>
        <begin position="1104"/>
        <end position="1139"/>
    </location>
</feature>
<reference evidence="2 3" key="1">
    <citation type="submission" date="2023-03" db="EMBL/GenBank/DDBJ databases">
        <title>WGS of Gossypium arboreum.</title>
        <authorList>
            <person name="Yu D."/>
        </authorList>
    </citation>
    <scope>NUCLEOTIDE SEQUENCE [LARGE SCALE GENOMIC DNA]</scope>
    <source>
        <tissue evidence="2">Leaf</tissue>
    </source>
</reference>
<feature type="region of interest" description="Disordered" evidence="1">
    <location>
        <begin position="396"/>
        <end position="430"/>
    </location>
</feature>
<dbReference type="EMBL" id="JARKNE010000005">
    <property type="protein sequence ID" value="KAK5830584.1"/>
    <property type="molecule type" value="Genomic_DNA"/>
</dbReference>
<proteinExistence type="predicted"/>
<feature type="region of interest" description="Disordered" evidence="1">
    <location>
        <begin position="99"/>
        <end position="173"/>
    </location>
</feature>
<feature type="region of interest" description="Disordered" evidence="1">
    <location>
        <begin position="361"/>
        <end position="382"/>
    </location>
</feature>
<gene>
    <name evidence="2" type="ORF">PVK06_014379</name>
</gene>
<organism evidence="2 3">
    <name type="scientific">Gossypium arboreum</name>
    <name type="common">Tree cotton</name>
    <name type="synonym">Gossypium nanking</name>
    <dbReference type="NCBI Taxonomy" id="29729"/>
    <lineage>
        <taxon>Eukaryota</taxon>
        <taxon>Viridiplantae</taxon>
        <taxon>Streptophyta</taxon>
        <taxon>Embryophyta</taxon>
        <taxon>Tracheophyta</taxon>
        <taxon>Spermatophyta</taxon>
        <taxon>Magnoliopsida</taxon>
        <taxon>eudicotyledons</taxon>
        <taxon>Gunneridae</taxon>
        <taxon>Pentapetalae</taxon>
        <taxon>rosids</taxon>
        <taxon>malvids</taxon>
        <taxon>Malvales</taxon>
        <taxon>Malvaceae</taxon>
        <taxon>Malvoideae</taxon>
        <taxon>Gossypium</taxon>
    </lineage>
</organism>
<name>A0ABR0PUP9_GOSAR</name>
<feature type="region of interest" description="Disordered" evidence="1">
    <location>
        <begin position="606"/>
        <end position="798"/>
    </location>
</feature>
<feature type="compositionally biased region" description="Gly residues" evidence="1">
    <location>
        <begin position="146"/>
        <end position="165"/>
    </location>
</feature>
<protein>
    <recommendedName>
        <fullName evidence="4">Cardiomyopathy-associated protein 5</fullName>
    </recommendedName>
</protein>
<feature type="compositionally biased region" description="Basic and acidic residues" evidence="1">
    <location>
        <begin position="361"/>
        <end position="371"/>
    </location>
</feature>
<feature type="compositionally biased region" description="Basic and acidic residues" evidence="1">
    <location>
        <begin position="29"/>
        <end position="38"/>
    </location>
</feature>
<feature type="compositionally biased region" description="Basic and acidic residues" evidence="1">
    <location>
        <begin position="1140"/>
        <end position="1155"/>
    </location>
</feature>
<evidence type="ECO:0000313" key="2">
    <source>
        <dbReference type="EMBL" id="KAK5830584.1"/>
    </source>
</evidence>
<accession>A0ABR0PUP9</accession>
<feature type="compositionally biased region" description="Polar residues" evidence="1">
    <location>
        <begin position="99"/>
        <end position="108"/>
    </location>
</feature>
<dbReference type="PANTHER" id="PTHR33870:SF32">
    <property type="match status" value="1"/>
</dbReference>
<feature type="region of interest" description="Disordered" evidence="1">
    <location>
        <begin position="894"/>
        <end position="1040"/>
    </location>
</feature>
<feature type="compositionally biased region" description="Basic and acidic residues" evidence="1">
    <location>
        <begin position="109"/>
        <end position="122"/>
    </location>
</feature>
<feature type="compositionally biased region" description="Basic and acidic residues" evidence="1">
    <location>
        <begin position="727"/>
        <end position="758"/>
    </location>
</feature>
<keyword evidence="3" id="KW-1185">Reference proteome</keyword>
<feature type="region of interest" description="Disordered" evidence="1">
    <location>
        <begin position="29"/>
        <end position="57"/>
    </location>
</feature>
<comment type="caution">
    <text evidence="2">The sequence shown here is derived from an EMBL/GenBank/DDBJ whole genome shotgun (WGS) entry which is preliminary data.</text>
</comment>
<dbReference type="PANTHER" id="PTHR33870">
    <property type="entry name" value="CARDIOMYOPATHY-ASSOCIATED PROTEIN"/>
    <property type="match status" value="1"/>
</dbReference>
<feature type="region of interest" description="Disordered" evidence="1">
    <location>
        <begin position="536"/>
        <end position="556"/>
    </location>
</feature>
<feature type="region of interest" description="Disordered" evidence="1">
    <location>
        <begin position="1060"/>
        <end position="1206"/>
    </location>
</feature>
<feature type="compositionally biased region" description="Basic and acidic residues" evidence="1">
    <location>
        <begin position="1175"/>
        <end position="1206"/>
    </location>
</feature>
<feature type="compositionally biased region" description="Basic and acidic residues" evidence="1">
    <location>
        <begin position="400"/>
        <end position="425"/>
    </location>
</feature>
<feature type="compositionally biased region" description="Polar residues" evidence="1">
    <location>
        <begin position="1158"/>
        <end position="1173"/>
    </location>
</feature>
<dbReference type="Proteomes" id="UP001358586">
    <property type="component" value="Chromosome 5"/>
</dbReference>
<feature type="compositionally biased region" description="Polar residues" evidence="1">
    <location>
        <begin position="897"/>
        <end position="930"/>
    </location>
</feature>
<evidence type="ECO:0008006" key="4">
    <source>
        <dbReference type="Google" id="ProtNLM"/>
    </source>
</evidence>
<feature type="compositionally biased region" description="Basic and acidic residues" evidence="1">
    <location>
        <begin position="998"/>
        <end position="1040"/>
    </location>
</feature>